<evidence type="ECO:0000256" key="6">
    <source>
        <dbReference type="SAM" id="MobiDB-lite"/>
    </source>
</evidence>
<name>A0A835PK66_VANPL</name>
<dbReference type="InterPro" id="IPR055256">
    <property type="entry name" value="KH_1_KHDC4/BBP-like"/>
</dbReference>
<reference evidence="8 9" key="1">
    <citation type="journal article" date="2020" name="Nat. Food">
        <title>A phased Vanilla planifolia genome enables genetic improvement of flavour and production.</title>
        <authorList>
            <person name="Hasing T."/>
            <person name="Tang H."/>
            <person name="Brym M."/>
            <person name="Khazi F."/>
            <person name="Huang T."/>
            <person name="Chambers A.H."/>
        </authorList>
    </citation>
    <scope>NUCLEOTIDE SEQUENCE [LARGE SCALE GENOMIC DNA]</scope>
    <source>
        <tissue evidence="8">Leaf</tissue>
    </source>
</reference>
<evidence type="ECO:0000313" key="9">
    <source>
        <dbReference type="Proteomes" id="UP000636800"/>
    </source>
</evidence>
<dbReference type="GO" id="GO:0005634">
    <property type="term" value="C:nucleus"/>
    <property type="evidence" value="ECO:0007669"/>
    <property type="project" value="TreeGrafter"/>
</dbReference>
<dbReference type="PANTHER" id="PTHR11208:SF98">
    <property type="entry name" value="RNA-BINDING KH DOMAIN-CONTAINING PROTEIN"/>
    <property type="match status" value="1"/>
</dbReference>
<evidence type="ECO:0000259" key="7">
    <source>
        <dbReference type="SMART" id="SM00322"/>
    </source>
</evidence>
<comment type="caution">
    <text evidence="8">The sequence shown here is derived from an EMBL/GenBank/DDBJ whole genome shotgun (WGS) entry which is preliminary data.</text>
</comment>
<keyword evidence="9" id="KW-1185">Reference proteome</keyword>
<evidence type="ECO:0000256" key="3">
    <source>
        <dbReference type="ARBA" id="ARBA00022833"/>
    </source>
</evidence>
<dbReference type="InterPro" id="IPR032570">
    <property type="entry name" value="SF1-HH"/>
</dbReference>
<keyword evidence="2" id="KW-0863">Zinc-finger</keyword>
<dbReference type="SUPFAM" id="SSF54791">
    <property type="entry name" value="Eukaryotic type KH-domain (KH-domain type I)"/>
    <property type="match status" value="1"/>
</dbReference>
<feature type="compositionally biased region" description="Low complexity" evidence="6">
    <location>
        <begin position="20"/>
        <end position="32"/>
    </location>
</feature>
<feature type="domain" description="K Homology" evidence="7">
    <location>
        <begin position="180"/>
        <end position="275"/>
    </location>
</feature>
<proteinExistence type="predicted"/>
<evidence type="ECO:0000256" key="4">
    <source>
        <dbReference type="ARBA" id="ARBA00022884"/>
    </source>
</evidence>
<accession>A0A835PK66</accession>
<evidence type="ECO:0000256" key="1">
    <source>
        <dbReference type="ARBA" id="ARBA00022723"/>
    </source>
</evidence>
<dbReference type="Gene3D" id="3.30.1370.10">
    <property type="entry name" value="K Homology domain, type 1"/>
    <property type="match status" value="1"/>
</dbReference>
<dbReference type="InterPro" id="IPR004087">
    <property type="entry name" value="KH_dom"/>
</dbReference>
<gene>
    <name evidence="8" type="ORF">HPP92_025756</name>
</gene>
<dbReference type="Pfam" id="PF22675">
    <property type="entry name" value="KH-I_KHDC4-BBP"/>
    <property type="match status" value="1"/>
</dbReference>
<evidence type="ECO:0000313" key="8">
    <source>
        <dbReference type="EMBL" id="KAG0453092.1"/>
    </source>
</evidence>
<feature type="compositionally biased region" description="Polar residues" evidence="6">
    <location>
        <begin position="1"/>
        <end position="10"/>
    </location>
</feature>
<dbReference type="Proteomes" id="UP000636800">
    <property type="component" value="Unassembled WGS sequence"/>
</dbReference>
<dbReference type="OrthoDB" id="446890at2759"/>
<organism evidence="8 9">
    <name type="scientific">Vanilla planifolia</name>
    <name type="common">Vanilla</name>
    <dbReference type="NCBI Taxonomy" id="51239"/>
    <lineage>
        <taxon>Eukaryota</taxon>
        <taxon>Viridiplantae</taxon>
        <taxon>Streptophyta</taxon>
        <taxon>Embryophyta</taxon>
        <taxon>Tracheophyta</taxon>
        <taxon>Spermatophyta</taxon>
        <taxon>Magnoliopsida</taxon>
        <taxon>Liliopsida</taxon>
        <taxon>Asparagales</taxon>
        <taxon>Orchidaceae</taxon>
        <taxon>Vanilloideae</taxon>
        <taxon>Vanilleae</taxon>
        <taxon>Vanilla</taxon>
    </lineage>
</organism>
<dbReference type="Gene3D" id="6.10.140.1790">
    <property type="match status" value="1"/>
</dbReference>
<dbReference type="GO" id="GO:0003729">
    <property type="term" value="F:mRNA binding"/>
    <property type="evidence" value="ECO:0007669"/>
    <property type="project" value="TreeGrafter"/>
</dbReference>
<feature type="region of interest" description="Disordered" evidence="6">
    <location>
        <begin position="1"/>
        <end position="32"/>
    </location>
</feature>
<dbReference type="InterPro" id="IPR036612">
    <property type="entry name" value="KH_dom_type_1_sf"/>
</dbReference>
<dbReference type="AlphaFoldDB" id="A0A835PK66"/>
<dbReference type="InterPro" id="IPR045071">
    <property type="entry name" value="BBP-like"/>
</dbReference>
<dbReference type="Pfam" id="PF16275">
    <property type="entry name" value="SF1-HH"/>
    <property type="match status" value="1"/>
</dbReference>
<dbReference type="PROSITE" id="PS50084">
    <property type="entry name" value="KH_TYPE_1"/>
    <property type="match status" value="1"/>
</dbReference>
<dbReference type="GO" id="GO:0008270">
    <property type="term" value="F:zinc ion binding"/>
    <property type="evidence" value="ECO:0007669"/>
    <property type="project" value="UniProtKB-KW"/>
</dbReference>
<feature type="region of interest" description="Disordered" evidence="6">
    <location>
        <begin position="119"/>
        <end position="141"/>
    </location>
</feature>
<keyword evidence="3" id="KW-0862">Zinc</keyword>
<dbReference type="SMART" id="SM00322">
    <property type="entry name" value="KH"/>
    <property type="match status" value="1"/>
</dbReference>
<dbReference type="InterPro" id="IPR047086">
    <property type="entry name" value="SF1-HH_sf"/>
</dbReference>
<dbReference type="PANTHER" id="PTHR11208">
    <property type="entry name" value="RNA-BINDING PROTEIN RELATED"/>
    <property type="match status" value="1"/>
</dbReference>
<dbReference type="EMBL" id="JADCNL010000014">
    <property type="protein sequence ID" value="KAG0453092.1"/>
    <property type="molecule type" value="Genomic_DNA"/>
</dbReference>
<dbReference type="GO" id="GO:0048024">
    <property type="term" value="P:regulation of mRNA splicing, via spliceosome"/>
    <property type="evidence" value="ECO:0007669"/>
    <property type="project" value="TreeGrafter"/>
</dbReference>
<sequence length="393" mass="43307">MSTKIDSPSTAEPRHGQIAVSVSTSSSFSASSPKVSMFGAKSGFVIPKNKLSGSLVPIFRGGSKVDIGSTVKEESTKQIQRKTKWGTDLTQDAAVRKGKALAYQTRVEQITQQLKSGSLEFGEDQGSDSSKQDVSADSASDLLDSKSHKVEVLELERRELIGEILRLNPSYKAPQDYKPLLKESKVPIPIKTHPSHNFIGLLLGPESNTQKRLEEETGAKVRVYGTNLDSKVEREITKSDVNEALDAYGELYVHVSGDTYEKVDAAFALIELLLTPVSDNNAKDLSSSSSTNNADVQTQDFGPSSFLMAPVQMLVKLPQHLLLSLLFNPVIFHFSHTKLSGFRGHHQMLHLVQPLFSCVQFYPAILLNFLLFVPFPVFLKCLPNHQILGQFLH</sequence>
<evidence type="ECO:0000256" key="5">
    <source>
        <dbReference type="PROSITE-ProRule" id="PRU00117"/>
    </source>
</evidence>
<protein>
    <recommendedName>
        <fullName evidence="7">K Homology domain-containing protein</fullName>
    </recommendedName>
</protein>
<evidence type="ECO:0000256" key="2">
    <source>
        <dbReference type="ARBA" id="ARBA00022771"/>
    </source>
</evidence>
<keyword evidence="4 5" id="KW-0694">RNA-binding</keyword>
<keyword evidence="1" id="KW-0479">Metal-binding</keyword>